<sequence>MHHDISDCQAVSKLTGLLDLAMAHCALTAVPQELASAPKLKSLLLEGNPFDDKKMPKVLKEGRLKNIITHIKKHGAPPSKESEAEAAAAMSKLALAAAAAAARSYRLLPVEKDSNFDVHVHPEVKGVRPHLVCAVLRGVNFAALPGLFENFIALQTSIHESPLCNKRAAAAIGTHDMDKLQLPLHYEALAPADISFVPLARDADAAAAAAGDSAEDAAAAAAAASRFKLGQAVTADQLPQYFAGDRSMLKYLSYIQDKPSKAAPLFAVLRDSAQAVLSVSPVINAEHCKVTPETQQVLLEVSSSESLEAAQKAALEFLEQYGKACSAAAAAAGVEQQLQVSPVRMLTLGTGHVRSIFPR</sequence>
<organism evidence="2 3">
    <name type="scientific">Tetradesmus obliquus</name>
    <name type="common">Green alga</name>
    <name type="synonym">Acutodesmus obliquus</name>
    <dbReference type="NCBI Taxonomy" id="3088"/>
    <lineage>
        <taxon>Eukaryota</taxon>
        <taxon>Viridiplantae</taxon>
        <taxon>Chlorophyta</taxon>
        <taxon>core chlorophytes</taxon>
        <taxon>Chlorophyceae</taxon>
        <taxon>CS clade</taxon>
        <taxon>Sphaeropleales</taxon>
        <taxon>Scenedesmaceae</taxon>
        <taxon>Tetradesmus</taxon>
    </lineage>
</organism>
<dbReference type="Proteomes" id="UP001244341">
    <property type="component" value="Chromosome 7b"/>
</dbReference>
<comment type="subcellular location">
    <subcellularLocation>
        <location evidence="1">Cytoplasm</location>
        <location evidence="1">Cytoskeleton</location>
        <location evidence="1">Cilium axoneme</location>
    </subcellularLocation>
</comment>
<dbReference type="Gene3D" id="3.50.40.10">
    <property type="entry name" value="Phenylalanyl-trna Synthetase, Chain B, domain 3"/>
    <property type="match status" value="1"/>
</dbReference>
<evidence type="ECO:0000313" key="2">
    <source>
        <dbReference type="EMBL" id="WIA16308.1"/>
    </source>
</evidence>
<gene>
    <name evidence="2" type="ORF">OEZ85_013009</name>
</gene>
<dbReference type="InterPro" id="IPR020825">
    <property type="entry name" value="Phe-tRNA_synthase-like_B3/B4"/>
</dbReference>
<dbReference type="EMBL" id="CP126214">
    <property type="protein sequence ID" value="WIA16308.1"/>
    <property type="molecule type" value="Genomic_DNA"/>
</dbReference>
<proteinExistence type="predicted"/>
<dbReference type="PANTHER" id="PTHR10947:SF3">
    <property type="entry name" value="LEUCINE-RICH REPEAT-CONTAINING PROTEIN 47"/>
    <property type="match status" value="1"/>
</dbReference>
<dbReference type="InterPro" id="IPR032675">
    <property type="entry name" value="LRR_dom_sf"/>
</dbReference>
<dbReference type="Gene3D" id="3.80.10.10">
    <property type="entry name" value="Ribonuclease Inhibitor"/>
    <property type="match status" value="1"/>
</dbReference>
<evidence type="ECO:0000256" key="1">
    <source>
        <dbReference type="ARBA" id="ARBA00004430"/>
    </source>
</evidence>
<reference evidence="2 3" key="1">
    <citation type="submission" date="2023-05" db="EMBL/GenBank/DDBJ databases">
        <title>A 100% complete, gapless, phased diploid assembly of the Scenedesmus obliquus UTEX 3031 genome.</title>
        <authorList>
            <person name="Biondi T.C."/>
            <person name="Hanschen E.R."/>
            <person name="Kwon T."/>
            <person name="Eng W."/>
            <person name="Kruse C.P.S."/>
            <person name="Koehler S.I."/>
            <person name="Kunde Y."/>
            <person name="Gleasner C.D."/>
            <person name="You Mak K.T."/>
            <person name="Polle J."/>
            <person name="Hovde B.T."/>
            <person name="Starkenburg S.R."/>
        </authorList>
    </citation>
    <scope>NUCLEOTIDE SEQUENCE [LARGE SCALE GENOMIC DNA]</scope>
    <source>
        <strain evidence="2 3">DOE0152z</strain>
    </source>
</reference>
<protein>
    <recommendedName>
        <fullName evidence="4">B3/B4 tRNA-binding domain-containing protein</fullName>
    </recommendedName>
</protein>
<evidence type="ECO:0000313" key="3">
    <source>
        <dbReference type="Proteomes" id="UP001244341"/>
    </source>
</evidence>
<dbReference type="PANTHER" id="PTHR10947">
    <property type="entry name" value="PHENYLALANYL-TRNA SYNTHETASE BETA CHAIN AND LEUCINE-RICH REPEAT-CONTAINING PROTEIN 47"/>
    <property type="match status" value="1"/>
</dbReference>
<dbReference type="InterPro" id="IPR045060">
    <property type="entry name" value="Phe-tRNA-ligase_IIc_bsu"/>
</dbReference>
<keyword evidence="3" id="KW-1185">Reference proteome</keyword>
<evidence type="ECO:0008006" key="4">
    <source>
        <dbReference type="Google" id="ProtNLM"/>
    </source>
</evidence>
<name>A0ABY8U9I3_TETOB</name>
<accession>A0ABY8U9I3</accession>